<dbReference type="GO" id="GO:0016491">
    <property type="term" value="F:oxidoreductase activity"/>
    <property type="evidence" value="ECO:0007669"/>
    <property type="project" value="UniProtKB-KW"/>
</dbReference>
<evidence type="ECO:0000313" key="3">
    <source>
        <dbReference type="EMBL" id="CAH1110698.1"/>
    </source>
</evidence>
<dbReference type="InterPro" id="IPR036291">
    <property type="entry name" value="NAD(P)-bd_dom_sf"/>
</dbReference>
<reference evidence="3" key="1">
    <citation type="submission" date="2022-01" db="EMBL/GenBank/DDBJ databases">
        <authorList>
            <person name="King R."/>
        </authorList>
    </citation>
    <scope>NUCLEOTIDE SEQUENCE</scope>
</reference>
<evidence type="ECO:0008006" key="5">
    <source>
        <dbReference type="Google" id="ProtNLM"/>
    </source>
</evidence>
<dbReference type="Pfam" id="PF00106">
    <property type="entry name" value="adh_short"/>
    <property type="match status" value="1"/>
</dbReference>
<proteinExistence type="inferred from homology"/>
<dbReference type="PRINTS" id="PR00081">
    <property type="entry name" value="GDHRDH"/>
</dbReference>
<dbReference type="SUPFAM" id="SSF51735">
    <property type="entry name" value="NAD(P)-binding Rossmann-fold domains"/>
    <property type="match status" value="1"/>
</dbReference>
<organism evidence="3 4">
    <name type="scientific">Psylliodes chrysocephalus</name>
    <dbReference type="NCBI Taxonomy" id="3402493"/>
    <lineage>
        <taxon>Eukaryota</taxon>
        <taxon>Metazoa</taxon>
        <taxon>Ecdysozoa</taxon>
        <taxon>Arthropoda</taxon>
        <taxon>Hexapoda</taxon>
        <taxon>Insecta</taxon>
        <taxon>Pterygota</taxon>
        <taxon>Neoptera</taxon>
        <taxon>Endopterygota</taxon>
        <taxon>Coleoptera</taxon>
        <taxon>Polyphaga</taxon>
        <taxon>Cucujiformia</taxon>
        <taxon>Chrysomeloidea</taxon>
        <taxon>Chrysomelidae</taxon>
        <taxon>Galerucinae</taxon>
        <taxon>Alticini</taxon>
        <taxon>Psylliodes</taxon>
    </lineage>
</organism>
<accession>A0A9P0D2K9</accession>
<sequence>MGVVWSVTTKTTNSGARLVGKTAVITGANTGIGKVTAKDFYQRGARVILACRNLEKGLEAVDDIKRQCEGKQNLGQMELVKLDLSSLKSVRTCAKNLLQKEKQINLLINNAGVMMIPELTKTEDGYEMQFGTNHLGHFLFTLLLMPMFLQSTPVRIVNVSSRSHLLTFYLNIDDLNFEKRSYSPIGAYIQSKLCNVLFTKELAERLKENHVEGINVYSLHPGVINTNLKRHVNFPMKSYFKKFIKTPEEGARTTIFCAVHEMCANETGLYYGNCKPSYVSHITRKKKVAKKLWDASLKMSGLNEHFNPFISETKL</sequence>
<dbReference type="CDD" id="cd05327">
    <property type="entry name" value="retinol-DH_like_SDR_c_like"/>
    <property type="match status" value="1"/>
</dbReference>
<dbReference type="PANTHER" id="PTHR43157">
    <property type="entry name" value="PHOSPHATIDYLINOSITOL-GLYCAN BIOSYNTHESIS CLASS F PROTEIN-RELATED"/>
    <property type="match status" value="1"/>
</dbReference>
<keyword evidence="4" id="KW-1185">Reference proteome</keyword>
<dbReference type="PRINTS" id="PR00080">
    <property type="entry name" value="SDRFAMILY"/>
</dbReference>
<dbReference type="PANTHER" id="PTHR43157:SF73">
    <property type="entry name" value="WW DOMAIN-CONTAINING OXIDOREDUCTASE-LIKE PROTEIN"/>
    <property type="match status" value="1"/>
</dbReference>
<dbReference type="Gene3D" id="3.40.50.720">
    <property type="entry name" value="NAD(P)-binding Rossmann-like Domain"/>
    <property type="match status" value="1"/>
</dbReference>
<evidence type="ECO:0000313" key="4">
    <source>
        <dbReference type="Proteomes" id="UP001153636"/>
    </source>
</evidence>
<name>A0A9P0D2K9_9CUCU</name>
<evidence type="ECO:0000256" key="1">
    <source>
        <dbReference type="ARBA" id="ARBA00023002"/>
    </source>
</evidence>
<dbReference type="InterPro" id="IPR002347">
    <property type="entry name" value="SDR_fam"/>
</dbReference>
<dbReference type="AlphaFoldDB" id="A0A9P0D2K9"/>
<keyword evidence="1" id="KW-0560">Oxidoreductase</keyword>
<dbReference type="Proteomes" id="UP001153636">
    <property type="component" value="Chromosome 5"/>
</dbReference>
<dbReference type="OrthoDB" id="191139at2759"/>
<evidence type="ECO:0000256" key="2">
    <source>
        <dbReference type="RuleBase" id="RU000363"/>
    </source>
</evidence>
<protein>
    <recommendedName>
        <fullName evidence="5">Retinol dehydrogenase 11</fullName>
    </recommendedName>
</protein>
<gene>
    <name evidence="3" type="ORF">PSYICH_LOCUS11524</name>
</gene>
<dbReference type="EMBL" id="OV651817">
    <property type="protein sequence ID" value="CAH1110698.1"/>
    <property type="molecule type" value="Genomic_DNA"/>
</dbReference>
<comment type="similarity">
    <text evidence="2">Belongs to the short-chain dehydrogenases/reductases (SDR) family.</text>
</comment>